<keyword evidence="2" id="KW-0812">Transmembrane</keyword>
<keyword evidence="2" id="KW-1133">Transmembrane helix</keyword>
<feature type="domain" description="SMODS and SLOG-associating 2TM effector" evidence="3">
    <location>
        <begin position="137"/>
        <end position="261"/>
    </location>
</feature>
<keyword evidence="5" id="KW-1185">Reference proteome</keyword>
<dbReference type="OrthoDB" id="3245801at2759"/>
<dbReference type="EMBL" id="JABBWM010000005">
    <property type="protein sequence ID" value="KAG2117201.1"/>
    <property type="molecule type" value="Genomic_DNA"/>
</dbReference>
<dbReference type="InterPro" id="IPR041622">
    <property type="entry name" value="SLATT_fungi"/>
</dbReference>
<keyword evidence="2" id="KW-0472">Membrane</keyword>
<dbReference type="RefSeq" id="XP_041298090.1">
    <property type="nucleotide sequence ID" value="XM_041435615.1"/>
</dbReference>
<sequence>MDPEQNLPKLPFMPIEHSTQPQVQQQQPSPSSLILEDNGDRPQTRSSAAEKHLLGNDSLEGHSPARGRNDPYADFEPVPQAPPPTRSRDGHIMRGLSRRTVSGQAPVSASGLGWIVPVEEKPHRRTIGERLRPTILHAESERERYAAKAKMTGWALNVAIGLQVLLGALTTGLAAALSGKQVSIGTSILGGMSTLVASYLARARGSNEPELSITRVKDLDHFLRDCLALEMDHGHQYGTPENGLNLQLEYLRKRFEELLGNADGQRKLSPPV</sequence>
<feature type="compositionally biased region" description="Low complexity" evidence="1">
    <location>
        <begin position="20"/>
        <end position="32"/>
    </location>
</feature>
<evidence type="ECO:0000259" key="3">
    <source>
        <dbReference type="Pfam" id="PF18142"/>
    </source>
</evidence>
<evidence type="ECO:0000256" key="1">
    <source>
        <dbReference type="SAM" id="MobiDB-lite"/>
    </source>
</evidence>
<organism evidence="4 5">
    <name type="scientific">Suillus discolor</name>
    <dbReference type="NCBI Taxonomy" id="1912936"/>
    <lineage>
        <taxon>Eukaryota</taxon>
        <taxon>Fungi</taxon>
        <taxon>Dikarya</taxon>
        <taxon>Basidiomycota</taxon>
        <taxon>Agaricomycotina</taxon>
        <taxon>Agaricomycetes</taxon>
        <taxon>Agaricomycetidae</taxon>
        <taxon>Boletales</taxon>
        <taxon>Suillineae</taxon>
        <taxon>Suillaceae</taxon>
        <taxon>Suillus</taxon>
    </lineage>
</organism>
<comment type="caution">
    <text evidence="4">The sequence shown here is derived from an EMBL/GenBank/DDBJ whole genome shotgun (WGS) entry which is preliminary data.</text>
</comment>
<name>A0A9P7JZ15_9AGAM</name>
<accession>A0A9P7JZ15</accession>
<feature type="transmembrane region" description="Helical" evidence="2">
    <location>
        <begin position="154"/>
        <end position="176"/>
    </location>
</feature>
<proteinExistence type="predicted"/>
<dbReference type="AlphaFoldDB" id="A0A9P7JZ15"/>
<dbReference type="NCBIfam" id="NF033635">
    <property type="entry name" value="SLATT_fungal"/>
    <property type="match status" value="1"/>
</dbReference>
<evidence type="ECO:0000256" key="2">
    <source>
        <dbReference type="SAM" id="Phobius"/>
    </source>
</evidence>
<dbReference type="GeneID" id="64697874"/>
<dbReference type="Proteomes" id="UP000823399">
    <property type="component" value="Unassembled WGS sequence"/>
</dbReference>
<feature type="region of interest" description="Disordered" evidence="1">
    <location>
        <begin position="1"/>
        <end position="91"/>
    </location>
</feature>
<evidence type="ECO:0000313" key="5">
    <source>
        <dbReference type="Proteomes" id="UP000823399"/>
    </source>
</evidence>
<reference evidence="4" key="1">
    <citation type="journal article" date="2020" name="New Phytol.">
        <title>Comparative genomics reveals dynamic genome evolution in host specialist ectomycorrhizal fungi.</title>
        <authorList>
            <person name="Lofgren L.A."/>
            <person name="Nguyen N.H."/>
            <person name="Vilgalys R."/>
            <person name="Ruytinx J."/>
            <person name="Liao H.L."/>
            <person name="Branco S."/>
            <person name="Kuo A."/>
            <person name="LaButti K."/>
            <person name="Lipzen A."/>
            <person name="Andreopoulos W."/>
            <person name="Pangilinan J."/>
            <person name="Riley R."/>
            <person name="Hundley H."/>
            <person name="Na H."/>
            <person name="Barry K."/>
            <person name="Grigoriev I.V."/>
            <person name="Stajich J.E."/>
            <person name="Kennedy P.G."/>
        </authorList>
    </citation>
    <scope>NUCLEOTIDE SEQUENCE</scope>
    <source>
        <strain evidence="4">FC423</strain>
    </source>
</reference>
<feature type="compositionally biased region" description="Basic and acidic residues" evidence="1">
    <location>
        <begin position="38"/>
        <end position="54"/>
    </location>
</feature>
<gene>
    <name evidence="4" type="ORF">F5147DRAFT_671715</name>
</gene>
<dbReference type="Pfam" id="PF18142">
    <property type="entry name" value="SLATT_fungal"/>
    <property type="match status" value="1"/>
</dbReference>
<protein>
    <recommendedName>
        <fullName evidence="3">SMODS and SLOG-associating 2TM effector domain-containing protein</fullName>
    </recommendedName>
</protein>
<evidence type="ECO:0000313" key="4">
    <source>
        <dbReference type="EMBL" id="KAG2117201.1"/>
    </source>
</evidence>